<dbReference type="RefSeq" id="WP_186641893.1">
    <property type="nucleotide sequence ID" value="NZ_JACOAF010000058.1"/>
</dbReference>
<dbReference type="Pfam" id="PF13671">
    <property type="entry name" value="AAA_33"/>
    <property type="match status" value="1"/>
</dbReference>
<accession>A0ABR6VYF9</accession>
<reference evidence="1 2" key="1">
    <citation type="journal article" date="2019" name="Int. J. Syst. Evol. Microbiol.">
        <title>Rufibacter sediminis sp. nov., isolated from freshwater lake sediment.</title>
        <authorList>
            <person name="Qu J.H."/>
            <person name="Zhang L.J."/>
            <person name="Fu Y.H."/>
            <person name="Li H.F."/>
        </authorList>
    </citation>
    <scope>NUCLEOTIDE SEQUENCE [LARGE SCALE GENOMIC DNA]</scope>
    <source>
        <strain evidence="1 2">H-1</strain>
    </source>
</reference>
<dbReference type="SUPFAM" id="SSF52540">
    <property type="entry name" value="P-loop containing nucleoside triphosphate hydrolases"/>
    <property type="match status" value="1"/>
</dbReference>
<dbReference type="PANTHER" id="PTHR12083">
    <property type="entry name" value="BIFUNCTIONAL POLYNUCLEOTIDE PHOSPHATASE/KINASE"/>
    <property type="match status" value="1"/>
</dbReference>
<evidence type="ECO:0000313" key="2">
    <source>
        <dbReference type="Proteomes" id="UP000659698"/>
    </source>
</evidence>
<dbReference type="EMBL" id="JACOAF010000058">
    <property type="protein sequence ID" value="MBC3542186.1"/>
    <property type="molecule type" value="Genomic_DNA"/>
</dbReference>
<comment type="caution">
    <text evidence="1">The sequence shown here is derived from an EMBL/GenBank/DDBJ whole genome shotgun (WGS) entry which is preliminary data.</text>
</comment>
<sequence length="151" mass="17781">MEGIIFIGMQASGKSTFYKQHFFNSHVRISLDLLKTRHRERQFLHLCLKTSAKLVVDNTNPRKEDRERYIAQLKERRYRVVGYFFQTSLPEALARNQAREGKDKVKDIALYDVRKKLQPPSFDEGFDQLFSVRIQGDAFLVEEWTKPAENV</sequence>
<name>A0ABR6VYF9_9BACT</name>
<dbReference type="Proteomes" id="UP000659698">
    <property type="component" value="Unassembled WGS sequence"/>
</dbReference>
<organism evidence="1 2">
    <name type="scientific">Rufibacter sediminis</name>
    <dbReference type="NCBI Taxonomy" id="2762756"/>
    <lineage>
        <taxon>Bacteria</taxon>
        <taxon>Pseudomonadati</taxon>
        <taxon>Bacteroidota</taxon>
        <taxon>Cytophagia</taxon>
        <taxon>Cytophagales</taxon>
        <taxon>Hymenobacteraceae</taxon>
        <taxon>Rufibacter</taxon>
    </lineage>
</organism>
<evidence type="ECO:0000313" key="1">
    <source>
        <dbReference type="EMBL" id="MBC3542186.1"/>
    </source>
</evidence>
<dbReference type="InterPro" id="IPR027417">
    <property type="entry name" value="P-loop_NTPase"/>
</dbReference>
<dbReference type="InterPro" id="IPR017101">
    <property type="entry name" value="P-loop_ATP/GTP-bd_All4644_prd"/>
</dbReference>
<proteinExistence type="predicted"/>
<keyword evidence="2" id="KW-1185">Reference proteome</keyword>
<dbReference type="PIRSF" id="PIRSF037081">
    <property type="entry name" value="P-loop_All4644_prd"/>
    <property type="match status" value="1"/>
</dbReference>
<dbReference type="Gene3D" id="3.40.50.300">
    <property type="entry name" value="P-loop containing nucleotide triphosphate hydrolases"/>
    <property type="match status" value="1"/>
</dbReference>
<dbReference type="PANTHER" id="PTHR12083:SF9">
    <property type="entry name" value="BIFUNCTIONAL POLYNUCLEOTIDE PHOSPHATASE_KINASE"/>
    <property type="match status" value="1"/>
</dbReference>
<protein>
    <submittedName>
        <fullName evidence="1">AAA family ATPase</fullName>
    </submittedName>
</protein>
<gene>
    <name evidence="1" type="ORF">H7U12_21045</name>
</gene>